<dbReference type="Proteomes" id="UP000036185">
    <property type="component" value="Chromosome"/>
</dbReference>
<proteinExistence type="predicted"/>
<reference evidence="1 2" key="1">
    <citation type="journal article" date="2014" name="Int. J. Syst. Evol. Microbiol.">
        <title>Draft Genome Sequence of Corynebacterium ulcerans FRC58, Isolated from the Bronchitic Aspiration of a Patient in France.</title>
        <authorList>
            <person name="Silva Ado S."/>
            <person name="Barauna R.A."/>
            <person name="de Sa P.C."/>
            <person name="das Gracas D.A."/>
            <person name="Carneiro A.R."/>
            <person name="Thouvenin M."/>
            <person name="Azevedo V."/>
            <person name="Badell E."/>
            <person name="Guiso N."/>
            <person name="da Silva A.L."/>
            <person name="Ramos R.T."/>
        </authorList>
    </citation>
    <scope>NUCLEOTIDE SEQUENCE [LARGE SCALE GENOMIC DNA]</scope>
    <source>
        <strain evidence="1 2">FRC58</strain>
    </source>
</reference>
<organism evidence="1 2">
    <name type="scientific">Corynebacterium ulcerans FRC58</name>
    <dbReference type="NCBI Taxonomy" id="1408268"/>
    <lineage>
        <taxon>Bacteria</taxon>
        <taxon>Bacillati</taxon>
        <taxon>Actinomycetota</taxon>
        <taxon>Actinomycetes</taxon>
        <taxon>Mycobacteriales</taxon>
        <taxon>Corynebacteriaceae</taxon>
        <taxon>Corynebacterium</taxon>
    </lineage>
</organism>
<gene>
    <name evidence="1" type="ORF">CulFRC58_1412</name>
</gene>
<name>A0ABM5U2E4_CORUL</name>
<sequence length="41" mass="4739">MYMVMGFYDLVDKLIHRRDTTVGSICASSQVYFVGYKSRIS</sequence>
<evidence type="ECO:0000313" key="2">
    <source>
        <dbReference type="Proteomes" id="UP000036185"/>
    </source>
</evidence>
<accession>A0ABM5U2E4</accession>
<evidence type="ECO:0000313" key="1">
    <source>
        <dbReference type="EMBL" id="AKN77266.1"/>
    </source>
</evidence>
<dbReference type="EMBL" id="CP011913">
    <property type="protein sequence ID" value="AKN77266.1"/>
    <property type="molecule type" value="Genomic_DNA"/>
</dbReference>
<keyword evidence="2" id="KW-1185">Reference proteome</keyword>
<protein>
    <submittedName>
        <fullName evidence="1">Uncharacterized protein</fullName>
    </submittedName>
</protein>